<keyword evidence="4" id="KW-1185">Reference proteome</keyword>
<dbReference type="InterPro" id="IPR036508">
    <property type="entry name" value="Chitin-bd_dom_sf"/>
</dbReference>
<dbReference type="Proteomes" id="UP000094527">
    <property type="component" value="Unassembled WGS sequence"/>
</dbReference>
<proteinExistence type="predicted"/>
<dbReference type="GO" id="GO:0008061">
    <property type="term" value="F:chitin binding"/>
    <property type="evidence" value="ECO:0007669"/>
    <property type="project" value="InterPro"/>
</dbReference>
<protein>
    <recommendedName>
        <fullName evidence="2">Chitin-binding type-2 domain-containing protein</fullName>
    </recommendedName>
</protein>
<reference evidence="3 4" key="1">
    <citation type="journal article" date="2016" name="Genome Biol. Evol.">
        <title>Gene Family Evolution Reflects Adaptation to Soil Environmental Stressors in the Genome of the Collembolan Orchesella cincta.</title>
        <authorList>
            <person name="Faddeeva-Vakhrusheva A."/>
            <person name="Derks M.F."/>
            <person name="Anvar S.Y."/>
            <person name="Agamennone V."/>
            <person name="Suring W."/>
            <person name="Smit S."/>
            <person name="van Straalen N.M."/>
            <person name="Roelofs D."/>
        </authorList>
    </citation>
    <scope>NUCLEOTIDE SEQUENCE [LARGE SCALE GENOMIC DNA]</scope>
    <source>
        <tissue evidence="3">Mixed pool</tissue>
    </source>
</reference>
<name>A0A1D2N594_ORCCI</name>
<evidence type="ECO:0000256" key="1">
    <source>
        <dbReference type="SAM" id="SignalP"/>
    </source>
</evidence>
<dbReference type="SUPFAM" id="SSF57625">
    <property type="entry name" value="Invertebrate chitin-binding proteins"/>
    <property type="match status" value="1"/>
</dbReference>
<organism evidence="3 4">
    <name type="scientific">Orchesella cincta</name>
    <name type="common">Springtail</name>
    <name type="synonym">Podura cincta</name>
    <dbReference type="NCBI Taxonomy" id="48709"/>
    <lineage>
        <taxon>Eukaryota</taxon>
        <taxon>Metazoa</taxon>
        <taxon>Ecdysozoa</taxon>
        <taxon>Arthropoda</taxon>
        <taxon>Hexapoda</taxon>
        <taxon>Collembola</taxon>
        <taxon>Entomobryomorpha</taxon>
        <taxon>Entomobryoidea</taxon>
        <taxon>Orchesellidae</taxon>
        <taxon>Orchesellinae</taxon>
        <taxon>Orchesella</taxon>
    </lineage>
</organism>
<evidence type="ECO:0000313" key="4">
    <source>
        <dbReference type="Proteomes" id="UP000094527"/>
    </source>
</evidence>
<dbReference type="Gene3D" id="2.170.140.10">
    <property type="entry name" value="Chitin binding domain"/>
    <property type="match status" value="1"/>
</dbReference>
<gene>
    <name evidence="3" type="ORF">Ocin01_06254</name>
</gene>
<dbReference type="OrthoDB" id="6020543at2759"/>
<accession>A0A1D2N594</accession>
<sequence length="129" mass="14405">MAITGVILVSTVFCLIVSNVDGKQLIRLRNGKDCPLPGYYRDELNCKKFYYCPGSHVSETPLLEHDEFAQFFAMGLMCPDGSIFDESIDACNELPLVKVLPPECHNISNKNPHSTSSEMKLVYDITSNN</sequence>
<feature type="chain" id="PRO_5008905053" description="Chitin-binding type-2 domain-containing protein" evidence="1">
    <location>
        <begin position="23"/>
        <end position="129"/>
    </location>
</feature>
<feature type="domain" description="Chitin-binding type-2" evidence="2">
    <location>
        <begin position="31"/>
        <end position="106"/>
    </location>
</feature>
<comment type="caution">
    <text evidence="3">The sequence shown here is derived from an EMBL/GenBank/DDBJ whole genome shotgun (WGS) entry which is preliminary data.</text>
</comment>
<dbReference type="GO" id="GO:0005576">
    <property type="term" value="C:extracellular region"/>
    <property type="evidence" value="ECO:0007669"/>
    <property type="project" value="InterPro"/>
</dbReference>
<feature type="signal peptide" evidence="1">
    <location>
        <begin position="1"/>
        <end position="22"/>
    </location>
</feature>
<dbReference type="AlphaFoldDB" id="A0A1D2N594"/>
<keyword evidence="1" id="KW-0732">Signal</keyword>
<evidence type="ECO:0000259" key="2">
    <source>
        <dbReference type="PROSITE" id="PS50940"/>
    </source>
</evidence>
<evidence type="ECO:0000313" key="3">
    <source>
        <dbReference type="EMBL" id="ODN00438.1"/>
    </source>
</evidence>
<dbReference type="EMBL" id="LJIJ01000207">
    <property type="protein sequence ID" value="ODN00438.1"/>
    <property type="molecule type" value="Genomic_DNA"/>
</dbReference>
<dbReference type="PROSITE" id="PS50940">
    <property type="entry name" value="CHIT_BIND_II"/>
    <property type="match status" value="1"/>
</dbReference>
<dbReference type="InterPro" id="IPR002557">
    <property type="entry name" value="Chitin-bd_dom"/>
</dbReference>